<dbReference type="AlphaFoldDB" id="A0A9Q1BIY1"/>
<reference evidence="2" key="1">
    <citation type="submission" date="2021-10" db="EMBL/GenBank/DDBJ databases">
        <title>Tropical sea cucumber genome reveals ecological adaptation and Cuvierian tubules defense mechanism.</title>
        <authorList>
            <person name="Chen T."/>
        </authorList>
    </citation>
    <scope>NUCLEOTIDE SEQUENCE</scope>
    <source>
        <strain evidence="2">Nanhai2018</strain>
        <tissue evidence="2">Muscle</tissue>
    </source>
</reference>
<feature type="region of interest" description="Disordered" evidence="1">
    <location>
        <begin position="39"/>
        <end position="62"/>
    </location>
</feature>
<gene>
    <name evidence="2" type="ORF">HOLleu_32623</name>
</gene>
<dbReference type="Proteomes" id="UP001152320">
    <property type="component" value="Chromosome 16"/>
</dbReference>
<proteinExistence type="predicted"/>
<evidence type="ECO:0000313" key="2">
    <source>
        <dbReference type="EMBL" id="KAJ8027472.1"/>
    </source>
</evidence>
<evidence type="ECO:0000313" key="3">
    <source>
        <dbReference type="Proteomes" id="UP001152320"/>
    </source>
</evidence>
<evidence type="ECO:0000256" key="1">
    <source>
        <dbReference type="SAM" id="MobiDB-lite"/>
    </source>
</evidence>
<comment type="caution">
    <text evidence="2">The sequence shown here is derived from an EMBL/GenBank/DDBJ whole genome shotgun (WGS) entry which is preliminary data.</text>
</comment>
<protein>
    <submittedName>
        <fullName evidence="2">Uncharacterized protein</fullName>
    </submittedName>
</protein>
<organism evidence="2 3">
    <name type="scientific">Holothuria leucospilota</name>
    <name type="common">Black long sea cucumber</name>
    <name type="synonym">Mertensiothuria leucospilota</name>
    <dbReference type="NCBI Taxonomy" id="206669"/>
    <lineage>
        <taxon>Eukaryota</taxon>
        <taxon>Metazoa</taxon>
        <taxon>Echinodermata</taxon>
        <taxon>Eleutherozoa</taxon>
        <taxon>Echinozoa</taxon>
        <taxon>Holothuroidea</taxon>
        <taxon>Aspidochirotacea</taxon>
        <taxon>Aspidochirotida</taxon>
        <taxon>Holothuriidae</taxon>
        <taxon>Holothuria</taxon>
    </lineage>
</organism>
<dbReference type="EMBL" id="JAIZAY010000016">
    <property type="protein sequence ID" value="KAJ8027472.1"/>
    <property type="molecule type" value="Genomic_DNA"/>
</dbReference>
<keyword evidence="3" id="KW-1185">Reference proteome</keyword>
<sequence>MVVLGIEYEKYVKLGKEIGLSGQGLLDFANNREAIDKKERAKLEKEAREEKDKQRQHEKDMKDFELKLLEERQRSALNDNTDVNSSRTVEVK</sequence>
<name>A0A9Q1BIY1_HOLLE</name>
<accession>A0A9Q1BIY1</accession>